<gene>
    <name evidence="1" type="ORF">Srubr_02570</name>
</gene>
<name>A0ABQ3R3G6_STRRR</name>
<comment type="caution">
    <text evidence="1">The sequence shown here is derived from an EMBL/GenBank/DDBJ whole genome shotgun (WGS) entry which is preliminary data.</text>
</comment>
<accession>A0ABQ3R3G6</accession>
<keyword evidence="2" id="KW-1185">Reference proteome</keyword>
<reference evidence="2" key="1">
    <citation type="submission" date="2023-07" db="EMBL/GenBank/DDBJ databases">
        <title>Whole genome shotgun sequence of Streptomyces achromogenes subsp. rubradiris NBRC 14000.</title>
        <authorList>
            <person name="Komaki H."/>
            <person name="Tamura T."/>
        </authorList>
    </citation>
    <scope>NUCLEOTIDE SEQUENCE [LARGE SCALE GENOMIC DNA]</scope>
    <source>
        <strain evidence="2">NBRC 14000</strain>
    </source>
</reference>
<dbReference type="EMBL" id="BNEA01000001">
    <property type="protein sequence ID" value="GHI50411.1"/>
    <property type="molecule type" value="Genomic_DNA"/>
</dbReference>
<proteinExistence type="predicted"/>
<protein>
    <submittedName>
        <fullName evidence="1">Uncharacterized protein</fullName>
    </submittedName>
</protein>
<sequence>MGTMTEGTAVLLVDSYSTKCSKCGKGTRIEDTHHTRLMSGWGTPDPEARPCGARFVAISTRRLEYTVEFLNELRPDLPAYAAGKVPRDLTT</sequence>
<evidence type="ECO:0000313" key="1">
    <source>
        <dbReference type="EMBL" id="GHI50411.1"/>
    </source>
</evidence>
<evidence type="ECO:0000313" key="2">
    <source>
        <dbReference type="Proteomes" id="UP000646738"/>
    </source>
</evidence>
<organism evidence="1 2">
    <name type="scientific">Streptomyces rubradiris</name>
    <name type="common">Streptomyces achromogenes subsp. rubradiris</name>
    <dbReference type="NCBI Taxonomy" id="285531"/>
    <lineage>
        <taxon>Bacteria</taxon>
        <taxon>Bacillati</taxon>
        <taxon>Actinomycetota</taxon>
        <taxon>Actinomycetes</taxon>
        <taxon>Kitasatosporales</taxon>
        <taxon>Streptomycetaceae</taxon>
        <taxon>Streptomyces</taxon>
    </lineage>
</organism>
<dbReference type="Proteomes" id="UP000646738">
    <property type="component" value="Unassembled WGS sequence"/>
</dbReference>